<feature type="disulfide bond" evidence="7">
    <location>
        <begin position="29"/>
        <end position="72"/>
    </location>
</feature>
<dbReference type="FunFam" id="2.10.70.10:FF:000014">
    <property type="entry name" value="Membrane cofactor protein"/>
    <property type="match status" value="1"/>
</dbReference>
<feature type="compositionally biased region" description="Polar residues" evidence="8">
    <location>
        <begin position="301"/>
        <end position="310"/>
    </location>
</feature>
<dbReference type="Pfam" id="PF00084">
    <property type="entry name" value="Sushi"/>
    <property type="match status" value="2"/>
</dbReference>
<accession>A0A7M7NBU8</accession>
<evidence type="ECO:0000256" key="3">
    <source>
        <dbReference type="ARBA" id="ARBA00022729"/>
    </source>
</evidence>
<dbReference type="EnsemblMetazoa" id="XM_030977415">
    <property type="protein sequence ID" value="XP_030833275"/>
    <property type="gene ID" value="LOC105444691"/>
</dbReference>
<dbReference type="GeneID" id="105444691"/>
<dbReference type="RefSeq" id="XP_030833275.1">
    <property type="nucleotide sequence ID" value="XM_030977415.1"/>
</dbReference>
<reference evidence="12" key="2">
    <citation type="submission" date="2021-01" db="UniProtKB">
        <authorList>
            <consortium name="EnsemblMetazoa"/>
        </authorList>
    </citation>
    <scope>IDENTIFICATION</scope>
</reference>
<dbReference type="PANTHER" id="PTHR24049">
    <property type="entry name" value="CRUMBS FAMILY MEMBER"/>
    <property type="match status" value="1"/>
</dbReference>
<dbReference type="GO" id="GO:0005509">
    <property type="term" value="F:calcium ion binding"/>
    <property type="evidence" value="ECO:0007669"/>
    <property type="project" value="InterPro"/>
</dbReference>
<evidence type="ECO:0000256" key="9">
    <source>
        <dbReference type="SAM" id="Phobius"/>
    </source>
</evidence>
<dbReference type="FunFam" id="2.10.70.10:FF:000174">
    <property type="entry name" value="Sushi, von Willebrand factor type A, EGF and pentraxin domain-containing 1"/>
    <property type="match status" value="1"/>
</dbReference>
<dbReference type="Gene3D" id="2.10.70.10">
    <property type="entry name" value="Complement Module, domain 1"/>
    <property type="match status" value="2"/>
</dbReference>
<dbReference type="PROSITE" id="PS50923">
    <property type="entry name" value="SUSHI"/>
    <property type="match status" value="2"/>
</dbReference>
<dbReference type="PROSITE" id="PS01186">
    <property type="entry name" value="EGF_2"/>
    <property type="match status" value="1"/>
</dbReference>
<dbReference type="Pfam" id="PF00008">
    <property type="entry name" value="EGF"/>
    <property type="match status" value="2"/>
</dbReference>
<evidence type="ECO:0000256" key="1">
    <source>
        <dbReference type="ARBA" id="ARBA00022536"/>
    </source>
</evidence>
<feature type="domain" description="Sushi" evidence="11">
    <location>
        <begin position="27"/>
        <end position="87"/>
    </location>
</feature>
<feature type="region of interest" description="Disordered" evidence="8">
    <location>
        <begin position="235"/>
        <end position="254"/>
    </location>
</feature>
<dbReference type="InterPro" id="IPR051022">
    <property type="entry name" value="Notch_Cell-Fate_Det"/>
</dbReference>
<feature type="disulfide bond" evidence="6">
    <location>
        <begin position="172"/>
        <end position="181"/>
    </location>
</feature>
<keyword evidence="1 6" id="KW-0245">EGF-like domain</keyword>
<proteinExistence type="predicted"/>
<evidence type="ECO:0000256" key="6">
    <source>
        <dbReference type="PROSITE-ProRule" id="PRU00076"/>
    </source>
</evidence>
<feature type="domain" description="Sushi" evidence="11">
    <location>
        <begin position="88"/>
        <end position="146"/>
    </location>
</feature>
<keyword evidence="9" id="KW-0472">Membrane</keyword>
<evidence type="ECO:0000256" key="5">
    <source>
        <dbReference type="ARBA" id="ARBA00023157"/>
    </source>
</evidence>
<evidence type="ECO:0000256" key="2">
    <source>
        <dbReference type="ARBA" id="ARBA00022659"/>
    </source>
</evidence>
<feature type="disulfide bond" evidence="7">
    <location>
        <begin position="117"/>
        <end position="144"/>
    </location>
</feature>
<dbReference type="FunFam" id="2.10.25.10:FF:000525">
    <property type="entry name" value="Fat-like cadherin-related tumor suppressor homolog"/>
    <property type="match status" value="1"/>
</dbReference>
<keyword evidence="2 7" id="KW-0768">Sushi</keyword>
<feature type="region of interest" description="Disordered" evidence="8">
    <location>
        <begin position="290"/>
        <end position="310"/>
    </location>
</feature>
<dbReference type="AlphaFoldDB" id="A0A7M7NBU8"/>
<dbReference type="InterPro" id="IPR000742">
    <property type="entry name" value="EGF"/>
</dbReference>
<keyword evidence="13" id="KW-1185">Reference proteome</keyword>
<reference evidence="13" key="1">
    <citation type="submission" date="2015-02" db="EMBL/GenBank/DDBJ databases">
        <title>Genome sequencing for Strongylocentrotus purpuratus.</title>
        <authorList>
            <person name="Murali S."/>
            <person name="Liu Y."/>
            <person name="Vee V."/>
            <person name="English A."/>
            <person name="Wang M."/>
            <person name="Skinner E."/>
            <person name="Han Y."/>
            <person name="Muzny D.M."/>
            <person name="Worley K.C."/>
            <person name="Gibbs R.A."/>
        </authorList>
    </citation>
    <scope>NUCLEOTIDE SEQUENCE</scope>
</reference>
<name>A0A7M7NBU8_STRPU</name>
<organism evidence="12 13">
    <name type="scientific">Strongylocentrotus purpuratus</name>
    <name type="common">Purple sea urchin</name>
    <dbReference type="NCBI Taxonomy" id="7668"/>
    <lineage>
        <taxon>Eukaryota</taxon>
        <taxon>Metazoa</taxon>
        <taxon>Echinodermata</taxon>
        <taxon>Eleutherozoa</taxon>
        <taxon>Echinozoa</taxon>
        <taxon>Echinoidea</taxon>
        <taxon>Euechinoidea</taxon>
        <taxon>Echinacea</taxon>
        <taxon>Camarodonta</taxon>
        <taxon>Echinidea</taxon>
        <taxon>Strongylocentrotidae</taxon>
        <taxon>Strongylocentrotus</taxon>
    </lineage>
</organism>
<keyword evidence="5 6" id="KW-1015">Disulfide bond</keyword>
<dbReference type="InParanoid" id="A0A7M7NBU8"/>
<dbReference type="PROSITE" id="PS00022">
    <property type="entry name" value="EGF_1"/>
    <property type="match status" value="1"/>
</dbReference>
<dbReference type="CDD" id="cd00054">
    <property type="entry name" value="EGF_CA"/>
    <property type="match status" value="2"/>
</dbReference>
<keyword evidence="9" id="KW-1133">Transmembrane helix</keyword>
<dbReference type="OrthoDB" id="4062651at2759"/>
<dbReference type="SUPFAM" id="SSF57535">
    <property type="entry name" value="Complement control module/SCR domain"/>
    <property type="match status" value="2"/>
</dbReference>
<dbReference type="SMART" id="SM00032">
    <property type="entry name" value="CCP"/>
    <property type="match status" value="2"/>
</dbReference>
<keyword evidence="4" id="KW-0677">Repeat</keyword>
<keyword evidence="3" id="KW-0732">Signal</keyword>
<dbReference type="InterPro" id="IPR035976">
    <property type="entry name" value="Sushi/SCR/CCP_sf"/>
</dbReference>
<protein>
    <submittedName>
        <fullName evidence="12">Uncharacterized protein</fullName>
    </submittedName>
</protein>
<dbReference type="InterPro" id="IPR000436">
    <property type="entry name" value="Sushi_SCR_CCP_dom"/>
</dbReference>
<feature type="transmembrane region" description="Helical" evidence="9">
    <location>
        <begin position="257"/>
        <end position="282"/>
    </location>
</feature>
<keyword evidence="9" id="KW-0812">Transmembrane</keyword>
<dbReference type="PROSITE" id="PS50026">
    <property type="entry name" value="EGF_3"/>
    <property type="match status" value="2"/>
</dbReference>
<feature type="disulfide bond" evidence="7">
    <location>
        <begin position="58"/>
        <end position="85"/>
    </location>
</feature>
<feature type="domain" description="EGF-like" evidence="10">
    <location>
        <begin position="184"/>
        <end position="221"/>
    </location>
</feature>
<evidence type="ECO:0000313" key="12">
    <source>
        <dbReference type="EnsemblMetazoa" id="XP_030833275"/>
    </source>
</evidence>
<feature type="disulfide bond" evidence="6">
    <location>
        <begin position="211"/>
        <end position="220"/>
    </location>
</feature>
<dbReference type="SMART" id="SM00179">
    <property type="entry name" value="EGF_CA"/>
    <property type="match status" value="2"/>
</dbReference>
<dbReference type="SMART" id="SM00181">
    <property type="entry name" value="EGF"/>
    <property type="match status" value="2"/>
</dbReference>
<evidence type="ECO:0000256" key="7">
    <source>
        <dbReference type="PROSITE-ProRule" id="PRU00302"/>
    </source>
</evidence>
<dbReference type="Proteomes" id="UP000007110">
    <property type="component" value="Unassembled WGS sequence"/>
</dbReference>
<sequence length="379" mass="41120">MREFNNYMWDDSSCTATKRTLCQIGIPACGDPGEPLHGYRLPDDRTTYSVNATLHFTCQEGYTLSGESVLSCMNSGAWNHQRPSCESVECEGSPPEVALASTMILGSAYQDIALYTCQDGYIPDNEPISFCQHSGTWSTPKFTCSALSPCSSNPCFNGGTCTVNGSAFTCTCPSSYTGPTCEEEFSPCNSSPCMNGGTCSDVDESSFSCTCTPGYIDPTCNEEIMLTTPITFTTQATPQSTESQTESNSAGGSSSSIATVIGSVVGAILGIVIIIVLIIIFYKRRSNESATTKSKGKESDSSPQYENPVFDQSQTDAHTYQDLNTITHTYQDCNTDVRSYDDNVDPHTYQEANYEEVNDAKEKNYVNDTMIKQNKVLLG</sequence>
<dbReference type="Gene3D" id="2.10.25.10">
    <property type="entry name" value="Laminin"/>
    <property type="match status" value="2"/>
</dbReference>
<evidence type="ECO:0000313" key="13">
    <source>
        <dbReference type="Proteomes" id="UP000007110"/>
    </source>
</evidence>
<dbReference type="CDD" id="cd00033">
    <property type="entry name" value="CCP"/>
    <property type="match status" value="2"/>
</dbReference>
<evidence type="ECO:0000259" key="11">
    <source>
        <dbReference type="PROSITE" id="PS50923"/>
    </source>
</evidence>
<dbReference type="InterPro" id="IPR001881">
    <property type="entry name" value="EGF-like_Ca-bd_dom"/>
</dbReference>
<evidence type="ECO:0000256" key="4">
    <source>
        <dbReference type="ARBA" id="ARBA00022737"/>
    </source>
</evidence>
<comment type="caution">
    <text evidence="6">Lacks conserved residue(s) required for the propagation of feature annotation.</text>
</comment>
<feature type="domain" description="EGF-like" evidence="10">
    <location>
        <begin position="146"/>
        <end position="182"/>
    </location>
</feature>
<dbReference type="FunFam" id="2.10.25.10:FF:000906">
    <property type="entry name" value="Versican a"/>
    <property type="match status" value="1"/>
</dbReference>
<evidence type="ECO:0000256" key="8">
    <source>
        <dbReference type="SAM" id="MobiDB-lite"/>
    </source>
</evidence>
<dbReference type="PANTHER" id="PTHR24049:SF22">
    <property type="entry name" value="DROSOPHILA CRUMBS HOMOLOG"/>
    <property type="match status" value="1"/>
</dbReference>
<dbReference type="SUPFAM" id="SSF57196">
    <property type="entry name" value="EGF/Laminin"/>
    <property type="match status" value="2"/>
</dbReference>
<evidence type="ECO:0000259" key="10">
    <source>
        <dbReference type="PROSITE" id="PS50026"/>
    </source>
</evidence>
<dbReference type="KEGG" id="spu:105444691"/>